<dbReference type="GO" id="GO:0005886">
    <property type="term" value="C:plasma membrane"/>
    <property type="evidence" value="ECO:0007669"/>
    <property type="project" value="UniProtKB-SubCell"/>
</dbReference>
<comment type="function">
    <text evidence="11">Involved in the TonB-dependent energy-dependent transport of various receptor-bound substrates. Protects ExbD from proteolytic degradation and functionally stabilizes TonB.</text>
</comment>
<evidence type="ECO:0000313" key="17">
    <source>
        <dbReference type="Proteomes" id="UP001156690"/>
    </source>
</evidence>
<dbReference type="RefSeq" id="WP_126609753.1">
    <property type="nucleotide sequence ID" value="NZ_AP025144.1"/>
</dbReference>
<evidence type="ECO:0000256" key="6">
    <source>
        <dbReference type="ARBA" id="ARBA00022519"/>
    </source>
</evidence>
<sequence length="286" mass="30665">MSKSLYLSMIITLFLFIPSLAFAEKAPAQDLASPLVSETQLTPPTNPLNAHDLSPMGMYHAADWVVKAVMISLVIASVLTWGVLFAKQWQLSLASKKAHRQLHALTQSDSLIEAETLCEDLQGPAQLLLSATQHELKLSAQGSASEDGIKERVQLRLERIGVSMSSNMTKGTGILATVGSVGPFVGLFGTVWGIMNAFIGIAKSQSTTLAVVAPGIAEALMATAIGLVAAIPAVIFYNHFARQIGCYKNQLADLSVAIMILVSRDLDRRTIQTEQPDAKIPLKEAV</sequence>
<evidence type="ECO:0000256" key="14">
    <source>
        <dbReference type="SAM" id="SignalP"/>
    </source>
</evidence>
<dbReference type="InterPro" id="IPR002898">
    <property type="entry name" value="MotA_ExbB_proton_chnl"/>
</dbReference>
<dbReference type="Proteomes" id="UP001156690">
    <property type="component" value="Unassembled WGS sequence"/>
</dbReference>
<keyword evidence="4 12" id="KW-0813">Transport</keyword>
<evidence type="ECO:0000256" key="9">
    <source>
        <dbReference type="ARBA" id="ARBA00022989"/>
    </source>
</evidence>
<keyword evidence="17" id="KW-1185">Reference proteome</keyword>
<feature type="transmembrane region" description="Helical" evidence="13">
    <location>
        <begin position="219"/>
        <end position="240"/>
    </location>
</feature>
<keyword evidence="9 13" id="KW-1133">Transmembrane helix</keyword>
<comment type="subcellular location">
    <subcellularLocation>
        <location evidence="1">Cell inner membrane</location>
        <topology evidence="1">Multi-pass membrane protein</topology>
    </subcellularLocation>
    <subcellularLocation>
        <location evidence="12">Membrane</location>
        <topology evidence="12">Multi-pass membrane protein</topology>
    </subcellularLocation>
</comment>
<accession>A0AAV5NNS3</accession>
<evidence type="ECO:0000256" key="1">
    <source>
        <dbReference type="ARBA" id="ARBA00004429"/>
    </source>
</evidence>
<keyword evidence="10 13" id="KW-0472">Membrane</keyword>
<evidence type="ECO:0000256" key="4">
    <source>
        <dbReference type="ARBA" id="ARBA00022448"/>
    </source>
</evidence>
<evidence type="ECO:0000256" key="7">
    <source>
        <dbReference type="ARBA" id="ARBA00022692"/>
    </source>
</evidence>
<feature type="transmembrane region" description="Helical" evidence="13">
    <location>
        <begin position="174"/>
        <end position="199"/>
    </location>
</feature>
<evidence type="ECO:0000259" key="15">
    <source>
        <dbReference type="Pfam" id="PF01618"/>
    </source>
</evidence>
<feature type="chain" id="PRO_5043596289" description="Biopolymer transport protein ExbB" evidence="14">
    <location>
        <begin position="24"/>
        <end position="286"/>
    </location>
</feature>
<dbReference type="GO" id="GO:0017038">
    <property type="term" value="P:protein import"/>
    <property type="evidence" value="ECO:0007669"/>
    <property type="project" value="TreeGrafter"/>
</dbReference>
<evidence type="ECO:0000313" key="16">
    <source>
        <dbReference type="EMBL" id="GLQ71954.1"/>
    </source>
</evidence>
<evidence type="ECO:0000256" key="12">
    <source>
        <dbReference type="RuleBase" id="RU004057"/>
    </source>
</evidence>
<keyword evidence="6" id="KW-0997">Cell inner membrane</keyword>
<keyword evidence="5" id="KW-1003">Cell membrane</keyword>
<organism evidence="16 17">
    <name type="scientific">Vibrio penaeicida</name>
    <dbReference type="NCBI Taxonomy" id="104609"/>
    <lineage>
        <taxon>Bacteria</taxon>
        <taxon>Pseudomonadati</taxon>
        <taxon>Pseudomonadota</taxon>
        <taxon>Gammaproteobacteria</taxon>
        <taxon>Vibrionales</taxon>
        <taxon>Vibrionaceae</taxon>
        <taxon>Vibrio</taxon>
    </lineage>
</organism>
<reference evidence="17" key="1">
    <citation type="journal article" date="2019" name="Int. J. Syst. Evol. Microbiol.">
        <title>The Global Catalogue of Microorganisms (GCM) 10K type strain sequencing project: providing services to taxonomists for standard genome sequencing and annotation.</title>
        <authorList>
            <consortium name="The Broad Institute Genomics Platform"/>
            <consortium name="The Broad Institute Genome Sequencing Center for Infectious Disease"/>
            <person name="Wu L."/>
            <person name="Ma J."/>
        </authorList>
    </citation>
    <scope>NUCLEOTIDE SEQUENCE [LARGE SCALE GENOMIC DNA]</scope>
    <source>
        <strain evidence="17">NBRC 15640</strain>
    </source>
</reference>
<evidence type="ECO:0000256" key="3">
    <source>
        <dbReference type="ARBA" id="ARBA00022093"/>
    </source>
</evidence>
<comment type="caution">
    <text evidence="16">The sequence shown here is derived from an EMBL/GenBank/DDBJ whole genome shotgun (WGS) entry which is preliminary data.</text>
</comment>
<keyword evidence="8 12" id="KW-0653">Protein transport</keyword>
<dbReference type="NCBIfam" id="TIGR02797">
    <property type="entry name" value="exbB"/>
    <property type="match status" value="1"/>
</dbReference>
<evidence type="ECO:0000256" key="5">
    <source>
        <dbReference type="ARBA" id="ARBA00022475"/>
    </source>
</evidence>
<dbReference type="PANTHER" id="PTHR30625:SF16">
    <property type="entry name" value="BIOPOLYMER TRANSPORT PROTEIN EXBB"/>
    <property type="match status" value="1"/>
</dbReference>
<feature type="signal peptide" evidence="14">
    <location>
        <begin position="1"/>
        <end position="23"/>
    </location>
</feature>
<proteinExistence type="inferred from homology"/>
<evidence type="ECO:0000256" key="10">
    <source>
        <dbReference type="ARBA" id="ARBA00023136"/>
    </source>
</evidence>
<dbReference type="Pfam" id="PF01618">
    <property type="entry name" value="MotA_ExbB"/>
    <property type="match status" value="1"/>
</dbReference>
<evidence type="ECO:0000256" key="2">
    <source>
        <dbReference type="ARBA" id="ARBA00011471"/>
    </source>
</evidence>
<feature type="transmembrane region" description="Helical" evidence="13">
    <location>
        <begin position="64"/>
        <end position="86"/>
    </location>
</feature>
<gene>
    <name evidence="16" type="ORF">GCM10007932_13140</name>
</gene>
<evidence type="ECO:0000256" key="13">
    <source>
        <dbReference type="SAM" id="Phobius"/>
    </source>
</evidence>
<comment type="similarity">
    <text evidence="12">Belongs to the exbB/tolQ family.</text>
</comment>
<dbReference type="GO" id="GO:0022857">
    <property type="term" value="F:transmembrane transporter activity"/>
    <property type="evidence" value="ECO:0007669"/>
    <property type="project" value="InterPro"/>
</dbReference>
<dbReference type="InterPro" id="IPR050790">
    <property type="entry name" value="ExbB/TolQ_transport"/>
</dbReference>
<dbReference type="InterPro" id="IPR014164">
    <property type="entry name" value="TonB_ExbB_1"/>
</dbReference>
<dbReference type="EMBL" id="BSNX01000009">
    <property type="protein sequence ID" value="GLQ71954.1"/>
    <property type="molecule type" value="Genomic_DNA"/>
</dbReference>
<evidence type="ECO:0000256" key="8">
    <source>
        <dbReference type="ARBA" id="ARBA00022927"/>
    </source>
</evidence>
<evidence type="ECO:0000256" key="11">
    <source>
        <dbReference type="ARBA" id="ARBA00024816"/>
    </source>
</evidence>
<name>A0AAV5NNS3_9VIBR</name>
<comment type="subunit">
    <text evidence="2">The accessory proteins ExbB and ExbD seem to form a complex with TonB.</text>
</comment>
<feature type="domain" description="MotA/TolQ/ExbB proton channel" evidence="15">
    <location>
        <begin position="145"/>
        <end position="245"/>
    </location>
</feature>
<protein>
    <recommendedName>
        <fullName evidence="3">Biopolymer transport protein ExbB</fullName>
    </recommendedName>
</protein>
<keyword evidence="14" id="KW-0732">Signal</keyword>
<dbReference type="AlphaFoldDB" id="A0AAV5NNS3"/>
<keyword evidence="7 13" id="KW-0812">Transmembrane</keyword>
<dbReference type="PANTHER" id="PTHR30625">
    <property type="entry name" value="PROTEIN TOLQ"/>
    <property type="match status" value="1"/>
</dbReference>